<proteinExistence type="predicted"/>
<comment type="caution">
    <text evidence="2">The sequence shown here is derived from an EMBL/GenBank/DDBJ whole genome shotgun (WGS) entry which is preliminary data.</text>
</comment>
<dbReference type="Proteomes" id="UP000192722">
    <property type="component" value="Unassembled WGS sequence"/>
</dbReference>
<keyword evidence="3" id="KW-0560">Oxidoreductase</keyword>
<dbReference type="GO" id="GO:0016705">
    <property type="term" value="F:oxidoreductase activity, acting on paired donors, with incorporation or reduction of molecular oxygen"/>
    <property type="evidence" value="ECO:0007669"/>
    <property type="project" value="InterPro"/>
</dbReference>
<dbReference type="RefSeq" id="WP_084984210.1">
    <property type="nucleotide sequence ID" value="NZ_CBCSCF010000001.1"/>
</dbReference>
<protein>
    <submittedName>
        <fullName evidence="2">LLM class flavin-dependent oxidoreductase</fullName>
    </submittedName>
    <submittedName>
        <fullName evidence="3">Monooxygenase</fullName>
    </submittedName>
</protein>
<name>A0AA41BWS2_9GAMM</name>
<reference evidence="3" key="1">
    <citation type="submission" date="2016-12" db="EMBL/GenBank/DDBJ databases">
        <authorList>
            <person name="Le Fleche-Mateos A."/>
        </authorList>
    </citation>
    <scope>NUCLEOTIDE SEQUENCE</scope>
    <source>
        <strain evidence="3">213</strain>
    </source>
</reference>
<dbReference type="InterPro" id="IPR036661">
    <property type="entry name" value="Luciferase-like_sf"/>
</dbReference>
<dbReference type="GO" id="GO:0004497">
    <property type="term" value="F:monooxygenase activity"/>
    <property type="evidence" value="ECO:0007669"/>
    <property type="project" value="UniProtKB-KW"/>
</dbReference>
<dbReference type="EMBL" id="JADMKS010000004">
    <property type="protein sequence ID" value="MBF6637381.1"/>
    <property type="molecule type" value="Genomic_DNA"/>
</dbReference>
<dbReference type="GO" id="GO:0005829">
    <property type="term" value="C:cytosol"/>
    <property type="evidence" value="ECO:0007669"/>
    <property type="project" value="TreeGrafter"/>
</dbReference>
<evidence type="ECO:0000259" key="1">
    <source>
        <dbReference type="Pfam" id="PF00296"/>
    </source>
</evidence>
<dbReference type="EMBL" id="MRWD01000064">
    <property type="protein sequence ID" value="ORJ19292.1"/>
    <property type="molecule type" value="Genomic_DNA"/>
</dbReference>
<dbReference type="PANTHER" id="PTHR30137">
    <property type="entry name" value="LUCIFERASE-LIKE MONOOXYGENASE"/>
    <property type="match status" value="1"/>
</dbReference>
<evidence type="ECO:0000313" key="5">
    <source>
        <dbReference type="Proteomes" id="UP000705283"/>
    </source>
</evidence>
<organism evidence="2 5">
    <name type="scientific">Rouxiella silvae</name>
    <dbReference type="NCBI Taxonomy" id="1646373"/>
    <lineage>
        <taxon>Bacteria</taxon>
        <taxon>Pseudomonadati</taxon>
        <taxon>Pseudomonadota</taxon>
        <taxon>Gammaproteobacteria</taxon>
        <taxon>Enterobacterales</taxon>
        <taxon>Yersiniaceae</taxon>
        <taxon>Rouxiella</taxon>
    </lineage>
</organism>
<evidence type="ECO:0000313" key="3">
    <source>
        <dbReference type="EMBL" id="ORJ19292.1"/>
    </source>
</evidence>
<dbReference type="Pfam" id="PF00296">
    <property type="entry name" value="Bac_luciferase"/>
    <property type="match status" value="1"/>
</dbReference>
<keyword evidence="4" id="KW-1185">Reference proteome</keyword>
<evidence type="ECO:0000313" key="2">
    <source>
        <dbReference type="EMBL" id="MBF6637381.1"/>
    </source>
</evidence>
<dbReference type="Gene3D" id="3.20.20.30">
    <property type="entry name" value="Luciferase-like domain"/>
    <property type="match status" value="1"/>
</dbReference>
<dbReference type="PANTHER" id="PTHR30137:SF15">
    <property type="entry name" value="BLL6902 PROTEIN"/>
    <property type="match status" value="1"/>
</dbReference>
<dbReference type="SUPFAM" id="SSF51679">
    <property type="entry name" value="Bacterial luciferase-like"/>
    <property type="match status" value="1"/>
</dbReference>
<dbReference type="Proteomes" id="UP000705283">
    <property type="component" value="Unassembled WGS sequence"/>
</dbReference>
<evidence type="ECO:0000313" key="4">
    <source>
        <dbReference type="Proteomes" id="UP000192722"/>
    </source>
</evidence>
<sequence>MTQLAISHLAFLTPGNYPDDAPWQGLEETLQLFETGERLGYNGAWVRQRHLEHGVSSASTFLAAASQRTKTIELGTAVIQVGYESPFRLAEDLSTVDVLSRGRLNVGLSAGQPAHAELLGAEVFNENWRSEDFSYNRVKRLIDNLSGRYLGDQESFIESPGNRQRPRLQPYASGLTHRLWYGGGSLRSVKWAGENNLNLLIGNLTSGENTDDYYTAQLRQLEVYRAALATHHHVNANPTPRIARGRVIVPFDSADAATRRRYTDFAASRHARTLAPQGDRRTLFSPDLVGSADQILEQLHKDPLLHELSELRIELPYEFNIEEYQQILTDFIELIAPEVGWKKAASELNQTAA</sequence>
<dbReference type="InterPro" id="IPR011251">
    <property type="entry name" value="Luciferase-like_dom"/>
</dbReference>
<gene>
    <name evidence="3" type="ORF">BS639_20830</name>
    <name evidence="2" type="ORF">ITX54_12005</name>
</gene>
<accession>A0AA41BWS2</accession>
<keyword evidence="3" id="KW-0503">Monooxygenase</keyword>
<reference evidence="2" key="3">
    <citation type="submission" date="2020-11" db="EMBL/GenBank/DDBJ databases">
        <authorList>
            <person name="Lee S.D."/>
        </authorList>
    </citation>
    <scope>NUCLEOTIDE SEQUENCE</scope>
    <source>
        <strain evidence="2">SAP-2</strain>
    </source>
</reference>
<dbReference type="AlphaFoldDB" id="A0AA41BWS2"/>
<reference evidence="2" key="4">
    <citation type="submission" date="2022-09" db="EMBL/GenBank/DDBJ databases">
        <title>Rouxiella aceris sp. nov., isolated from tree sap and emended description of the genus Rhouxiella.</title>
        <authorList>
            <person name="Kim I.S."/>
        </authorList>
    </citation>
    <scope>NUCLEOTIDE SEQUENCE</scope>
    <source>
        <strain evidence="2">SAP-2</strain>
    </source>
</reference>
<reference evidence="3 4" key="2">
    <citation type="journal article" date="2017" name="Int. J. Syst. Evol. Microbiol.">
        <title>Rouxiella badensis sp. nov. and Rouxiella silvae sp. nov. isolated from peat bog soil in Germany and emendation of the genus description.</title>
        <authorList>
            <person name="Le Fleche-Mateos A."/>
            <person name="Kugler J.H."/>
            <person name="Hansen S.H."/>
            <person name="Syldatk C."/>
            <person name="Hausmann R."/>
            <person name="Lomprez F."/>
            <person name="Vandenbogaert M."/>
            <person name="Manuguerra J.C."/>
            <person name="Grimont P.A."/>
        </authorList>
    </citation>
    <scope>NUCLEOTIDE SEQUENCE [LARGE SCALE GENOMIC DNA]</scope>
    <source>
        <strain evidence="3 4">213</strain>
    </source>
</reference>
<feature type="domain" description="Luciferase-like" evidence="1">
    <location>
        <begin position="20"/>
        <end position="300"/>
    </location>
</feature>
<dbReference type="InterPro" id="IPR050766">
    <property type="entry name" value="Bact_Lucif_Oxidored"/>
</dbReference>